<organism evidence="1">
    <name type="scientific">termite gut metagenome</name>
    <dbReference type="NCBI Taxonomy" id="433724"/>
    <lineage>
        <taxon>unclassified sequences</taxon>
        <taxon>metagenomes</taxon>
        <taxon>organismal metagenomes</taxon>
    </lineage>
</organism>
<proteinExistence type="predicted"/>
<name>A0A5J4SCV3_9ZZZZ</name>
<evidence type="ECO:0000313" key="1">
    <source>
        <dbReference type="EMBL" id="KAA6343984.1"/>
    </source>
</evidence>
<dbReference type="PROSITE" id="PS51257">
    <property type="entry name" value="PROKAR_LIPOPROTEIN"/>
    <property type="match status" value="1"/>
</dbReference>
<accession>A0A5J4SCV3</accession>
<protein>
    <submittedName>
        <fullName evidence="1">Uncharacterized protein</fullName>
    </submittedName>
</protein>
<sequence>MRKKDIKAVFFGGIVLFSLLSCIDSKYDLGKDIDLTMLVGGEKLALPVGSSEKMYLNKFVKVENTELLDTLETGEYYLAKEDTMSDTKVTVKDVEINDQQFKIDEIVFHVAPPSIGKVGEVKLSVNVGEEIEDGSFEFRNNSMPLEIKRMQSFYIRREEDQRYYINISFTADNLQGDDQIDLTDLQITFPDFFIFEKDQKGFDNETNTYTVGNRTAKEVIYLDSNNDAKHEIPLYLDHFEFQHEDQGWVDQKKNDAGEVIESTFFIKDKVIMEGEIEAILQDLSAYESGNDKITLTTDVNLKPESFFVASMVGKVDPKIDMETVKVELTGIPDFLDDDDVRMDLTNPSVSFHVENPFGLPILLNLDMQGWKNEKKTHDESIKVNEIVIPANLDPDPDQPPTSAIIILSKLGSITPDPNHYKVSELSDLFYVIPDEIELKIEAKVDTTKVHTIFLGETGKVVKINYGVNLPLSFGENMSIVYKDTINGWNEDVKDLDIKRINLETEILNTIPLELSLSGYAIDVNGKKLERMIVDIKDNAVIPPCKEDGSESIVSIVIEIVELVPALSDTPTSIMKDLDGIVLNITAKSTETINNKPLKSTQYMMLKGMKARIPGGVNLNMND</sequence>
<reference evidence="1" key="1">
    <citation type="submission" date="2019-03" db="EMBL/GenBank/DDBJ databases">
        <title>Single cell metagenomics reveals metabolic interactions within the superorganism composed of flagellate Streblomastix strix and complex community of Bacteroidetes bacteria on its surface.</title>
        <authorList>
            <person name="Treitli S.C."/>
            <person name="Kolisko M."/>
            <person name="Husnik F."/>
            <person name="Keeling P."/>
            <person name="Hampl V."/>
        </authorList>
    </citation>
    <scope>NUCLEOTIDE SEQUENCE</scope>
    <source>
        <strain evidence="1">STM</strain>
    </source>
</reference>
<dbReference type="EMBL" id="SNRY01000241">
    <property type="protein sequence ID" value="KAA6343984.1"/>
    <property type="molecule type" value="Genomic_DNA"/>
</dbReference>
<gene>
    <name evidence="1" type="ORF">EZS27_008347</name>
</gene>
<comment type="caution">
    <text evidence="1">The sequence shown here is derived from an EMBL/GenBank/DDBJ whole genome shotgun (WGS) entry which is preliminary data.</text>
</comment>
<dbReference type="AlphaFoldDB" id="A0A5J4SCV3"/>